<evidence type="ECO:0000313" key="2">
    <source>
        <dbReference type="EMBL" id="WXB09732.1"/>
    </source>
</evidence>
<evidence type="ECO:0000256" key="1">
    <source>
        <dbReference type="SAM" id="Phobius"/>
    </source>
</evidence>
<protein>
    <submittedName>
        <fullName evidence="2">Caleosin family protein</fullName>
    </submittedName>
</protein>
<keyword evidence="1" id="KW-0472">Membrane</keyword>
<reference evidence="2" key="1">
    <citation type="submission" date="2021-12" db="EMBL/GenBank/DDBJ databases">
        <title>Discovery of the Pendulisporaceae a myxobacterial family with distinct sporulation behavior and unique specialized metabolism.</title>
        <authorList>
            <person name="Garcia R."/>
            <person name="Popoff A."/>
            <person name="Bader C.D."/>
            <person name="Loehr J."/>
            <person name="Walesch S."/>
            <person name="Walt C."/>
            <person name="Boldt J."/>
            <person name="Bunk B."/>
            <person name="Haeckl F.J.F.P.J."/>
            <person name="Gunesch A.P."/>
            <person name="Birkelbach J."/>
            <person name="Nuebel U."/>
            <person name="Pietschmann T."/>
            <person name="Bach T."/>
            <person name="Mueller R."/>
        </authorList>
    </citation>
    <scope>NUCLEOTIDE SEQUENCE</scope>
    <source>
        <strain evidence="2">MSr11367</strain>
    </source>
</reference>
<accession>A0ABZ2LLN8</accession>
<dbReference type="InterPro" id="IPR007736">
    <property type="entry name" value="Caleosin-related"/>
</dbReference>
<dbReference type="PANTHER" id="PTHR31495:SF1">
    <property type="entry name" value="INACTIVE PEROXYGENASE-LIKE PROTEIN-RELATED"/>
    <property type="match status" value="1"/>
</dbReference>
<dbReference type="RefSeq" id="WP_394839405.1">
    <property type="nucleotide sequence ID" value="NZ_CP089929.1"/>
</dbReference>
<keyword evidence="1" id="KW-1133">Transmembrane helix</keyword>
<organism evidence="2 3">
    <name type="scientific">Pendulispora rubella</name>
    <dbReference type="NCBI Taxonomy" id="2741070"/>
    <lineage>
        <taxon>Bacteria</taxon>
        <taxon>Pseudomonadati</taxon>
        <taxon>Myxococcota</taxon>
        <taxon>Myxococcia</taxon>
        <taxon>Myxococcales</taxon>
        <taxon>Sorangiineae</taxon>
        <taxon>Pendulisporaceae</taxon>
        <taxon>Pendulispora</taxon>
    </lineage>
</organism>
<keyword evidence="3" id="KW-1185">Reference proteome</keyword>
<evidence type="ECO:0000313" key="3">
    <source>
        <dbReference type="Proteomes" id="UP001374803"/>
    </source>
</evidence>
<dbReference type="EMBL" id="CP089983">
    <property type="protein sequence ID" value="WXB09732.1"/>
    <property type="molecule type" value="Genomic_DNA"/>
</dbReference>
<dbReference type="Pfam" id="PF05042">
    <property type="entry name" value="Caleosin"/>
    <property type="match status" value="1"/>
</dbReference>
<feature type="transmembrane region" description="Helical" evidence="1">
    <location>
        <begin position="33"/>
        <end position="52"/>
    </location>
</feature>
<dbReference type="PANTHER" id="PTHR31495">
    <property type="entry name" value="PEROXYGENASE 3-RELATED"/>
    <property type="match status" value="1"/>
</dbReference>
<name>A0ABZ2LLN8_9BACT</name>
<sequence length="188" mass="20647">MTPLQTHVSFFDPEGTGVITLGQTFRGLSRLGVSWALALILTPIINGFLGYLTTGKPGFKVYIDRIAQGKHPFDTGVFDDEGNFDQAAFDALFDGISGDALTTVEMRKVIVGRGNRRPRMGALSAFLGNWFSDKEVRLLFCVASDTAKLENGAKVPAMRKRTVQRFFEGTLLHDVARARAWSAGHVDH</sequence>
<gene>
    <name evidence="2" type="ORF">LVJ94_21195</name>
</gene>
<dbReference type="Proteomes" id="UP001374803">
    <property type="component" value="Chromosome"/>
</dbReference>
<keyword evidence="1" id="KW-0812">Transmembrane</keyword>
<proteinExistence type="predicted"/>